<evidence type="ECO:0000259" key="7">
    <source>
        <dbReference type="SMART" id="SM00562"/>
    </source>
</evidence>
<proteinExistence type="inferred from homology"/>
<dbReference type="EMBL" id="MFQN01000007">
    <property type="protein sequence ID" value="OGH75566.1"/>
    <property type="molecule type" value="Genomic_DNA"/>
</dbReference>
<dbReference type="CDD" id="cd04413">
    <property type="entry name" value="NDPk_I"/>
    <property type="match status" value="1"/>
</dbReference>
<dbReference type="SUPFAM" id="SSF54919">
    <property type="entry name" value="Nucleoside diphosphate kinase, NDK"/>
    <property type="match status" value="1"/>
</dbReference>
<evidence type="ECO:0000256" key="2">
    <source>
        <dbReference type="ARBA" id="ARBA00008142"/>
    </source>
</evidence>
<keyword evidence="5" id="KW-0418">Kinase</keyword>
<organism evidence="8 9">
    <name type="scientific">Candidatus Magasanikbacteria bacterium RIFCSPLOWO2_12_FULL_43_12</name>
    <dbReference type="NCBI Taxonomy" id="1798692"/>
    <lineage>
        <taxon>Bacteria</taxon>
        <taxon>Candidatus Magasanikiibacteriota</taxon>
    </lineage>
</organism>
<dbReference type="Proteomes" id="UP000178347">
    <property type="component" value="Unassembled WGS sequence"/>
</dbReference>
<dbReference type="InterPro" id="IPR034907">
    <property type="entry name" value="NDK-like_dom"/>
</dbReference>
<dbReference type="GO" id="GO:0004550">
    <property type="term" value="F:nucleoside diphosphate kinase activity"/>
    <property type="evidence" value="ECO:0007669"/>
    <property type="project" value="UniProtKB-EC"/>
</dbReference>
<sequence>MPYAGKKERSLVMIKPDGIQRSLIGEVVRRFENIGLKLAAMKMLVPTAEKIEQHYTLDPNWRRVTGEKTIKGYKDKGLTPPTENPLEITDKLLINLKKYMTSGPVVAMVWEGAHVIKIIRKLVGGTEPLTSDVGSIRGDYVLDSYEMSDVDDRAIRNLIHASGSVQEAEMEIKHWFAPEELINYRLVQEEILYDVNLDGILE</sequence>
<dbReference type="EC" id="2.7.4.6" evidence="3"/>
<name>A0A1F6MV41_9BACT</name>
<dbReference type="Pfam" id="PF00334">
    <property type="entry name" value="NDK"/>
    <property type="match status" value="2"/>
</dbReference>
<evidence type="ECO:0000256" key="1">
    <source>
        <dbReference type="ARBA" id="ARBA00001946"/>
    </source>
</evidence>
<comment type="similarity">
    <text evidence="2 6">Belongs to the NDK family.</text>
</comment>
<dbReference type="PROSITE" id="PS51374">
    <property type="entry name" value="NDPK_LIKE"/>
    <property type="match status" value="1"/>
</dbReference>
<dbReference type="STRING" id="1798692.A3G00_00695"/>
<gene>
    <name evidence="8" type="ORF">A3G00_00695</name>
</gene>
<reference evidence="8 9" key="1">
    <citation type="journal article" date="2016" name="Nat. Commun.">
        <title>Thousands of microbial genomes shed light on interconnected biogeochemical processes in an aquifer system.</title>
        <authorList>
            <person name="Anantharaman K."/>
            <person name="Brown C.T."/>
            <person name="Hug L.A."/>
            <person name="Sharon I."/>
            <person name="Castelle C.J."/>
            <person name="Probst A.J."/>
            <person name="Thomas B.C."/>
            <person name="Singh A."/>
            <person name="Wilkins M.J."/>
            <person name="Karaoz U."/>
            <person name="Brodie E.L."/>
            <person name="Williams K.H."/>
            <person name="Hubbard S.S."/>
            <person name="Banfield J.F."/>
        </authorList>
    </citation>
    <scope>NUCLEOTIDE SEQUENCE [LARGE SCALE GENOMIC DNA]</scope>
</reference>
<dbReference type="Gene3D" id="3.30.70.141">
    <property type="entry name" value="Nucleoside diphosphate kinase-like domain"/>
    <property type="match status" value="1"/>
</dbReference>
<comment type="caution">
    <text evidence="6">Lacks conserved residue(s) required for the propagation of feature annotation.</text>
</comment>
<evidence type="ECO:0000313" key="9">
    <source>
        <dbReference type="Proteomes" id="UP000178347"/>
    </source>
</evidence>
<evidence type="ECO:0000256" key="5">
    <source>
        <dbReference type="ARBA" id="ARBA00022777"/>
    </source>
</evidence>
<evidence type="ECO:0000256" key="6">
    <source>
        <dbReference type="PROSITE-ProRule" id="PRU00706"/>
    </source>
</evidence>
<evidence type="ECO:0000256" key="4">
    <source>
        <dbReference type="ARBA" id="ARBA00022679"/>
    </source>
</evidence>
<dbReference type="InterPro" id="IPR036850">
    <property type="entry name" value="NDK-like_dom_sf"/>
</dbReference>
<feature type="domain" description="Nucleoside diphosphate kinase-like" evidence="7">
    <location>
        <begin position="7"/>
        <end position="183"/>
    </location>
</feature>
<evidence type="ECO:0000256" key="3">
    <source>
        <dbReference type="ARBA" id="ARBA00012966"/>
    </source>
</evidence>
<dbReference type="PANTHER" id="PTHR11349">
    <property type="entry name" value="NUCLEOSIDE DIPHOSPHATE KINASE"/>
    <property type="match status" value="1"/>
</dbReference>
<evidence type="ECO:0000313" key="8">
    <source>
        <dbReference type="EMBL" id="OGH75566.1"/>
    </source>
</evidence>
<dbReference type="SMART" id="SM00562">
    <property type="entry name" value="NDK"/>
    <property type="match status" value="1"/>
</dbReference>
<accession>A0A1F6MV41</accession>
<comment type="caution">
    <text evidence="8">The sequence shown here is derived from an EMBL/GenBank/DDBJ whole genome shotgun (WGS) entry which is preliminary data.</text>
</comment>
<protein>
    <recommendedName>
        <fullName evidence="3">nucleoside-diphosphate kinase</fullName>
        <ecNumber evidence="3">2.7.4.6</ecNumber>
    </recommendedName>
</protein>
<comment type="cofactor">
    <cofactor evidence="1">
        <name>Mg(2+)</name>
        <dbReference type="ChEBI" id="CHEBI:18420"/>
    </cofactor>
</comment>
<keyword evidence="4" id="KW-0808">Transferase</keyword>
<dbReference type="AlphaFoldDB" id="A0A1F6MV41"/>